<keyword evidence="7" id="KW-1005">Bacterial flagellum biogenesis</keyword>
<reference evidence="14" key="1">
    <citation type="submission" date="2019-08" db="EMBL/GenBank/DDBJ databases">
        <authorList>
            <person name="Kucharzyk K."/>
            <person name="Murdoch R.W."/>
            <person name="Higgins S."/>
            <person name="Loffler F."/>
        </authorList>
    </citation>
    <scope>NUCLEOTIDE SEQUENCE</scope>
</reference>
<keyword evidence="10 13" id="KW-0472">Membrane</keyword>
<evidence type="ECO:0000256" key="4">
    <source>
        <dbReference type="ARBA" id="ARBA00022448"/>
    </source>
</evidence>
<sequence>MKIKRTFKIISLSALMALASAIGSAAADDTPAGISVNLGGSDTLEILLTLTIIALIPSILIMMTSFTRIIIVLSCLRNALGLQQTPPNQVLIGIALFLSLFIMTPVLDKINTDAYQPYKSKEITQEQAVDAAVKPLREFMLKNTNNDDLNMFLDLGGYGTPETFDEIKTTVIIPAFITSELKRAFTIGFLLYLPFLIIDMVVSSTLMSLGMMMLPPSMISLPFKLMLFVLVNGWDLIIKSLVISFN</sequence>
<dbReference type="GO" id="GO:0044781">
    <property type="term" value="P:bacterial-type flagellum organization"/>
    <property type="evidence" value="ECO:0007669"/>
    <property type="project" value="UniProtKB-KW"/>
</dbReference>
<comment type="subcellular location">
    <subcellularLocation>
        <location evidence="1">Bacterial flagellum basal body</location>
    </subcellularLocation>
    <subcellularLocation>
        <location evidence="2">Cell membrane</location>
        <topology evidence="2">Multi-pass membrane protein</topology>
    </subcellularLocation>
</comment>
<dbReference type="PRINTS" id="PR01302">
    <property type="entry name" value="TYPE3IMPPROT"/>
</dbReference>
<dbReference type="PANTHER" id="PTHR30587:SF0">
    <property type="entry name" value="FLAGELLAR BIOSYNTHETIC PROTEIN FLIP"/>
    <property type="match status" value="1"/>
</dbReference>
<dbReference type="NCBIfam" id="NF009438">
    <property type="entry name" value="PRK12797.1"/>
    <property type="match status" value="1"/>
</dbReference>
<dbReference type="PANTHER" id="PTHR30587">
    <property type="entry name" value="FLAGELLAR BIOSYNTHETIC PROTEIN FLIP"/>
    <property type="match status" value="1"/>
</dbReference>
<feature type="transmembrane region" description="Helical" evidence="13">
    <location>
        <begin position="189"/>
        <end position="213"/>
    </location>
</feature>
<dbReference type="GO" id="GO:0009306">
    <property type="term" value="P:protein secretion"/>
    <property type="evidence" value="ECO:0007669"/>
    <property type="project" value="InterPro"/>
</dbReference>
<dbReference type="GO" id="GO:0009425">
    <property type="term" value="C:bacterial-type flagellum basal body"/>
    <property type="evidence" value="ECO:0007669"/>
    <property type="project" value="UniProtKB-SubCell"/>
</dbReference>
<keyword evidence="11" id="KW-0975">Bacterial flagellum</keyword>
<feature type="transmembrane region" description="Helical" evidence="13">
    <location>
        <begin position="46"/>
        <end position="76"/>
    </location>
</feature>
<keyword evidence="14" id="KW-0966">Cell projection</keyword>
<keyword evidence="14" id="KW-0969">Cilium</keyword>
<evidence type="ECO:0000256" key="5">
    <source>
        <dbReference type="ARBA" id="ARBA00022475"/>
    </source>
</evidence>
<dbReference type="PRINTS" id="PR00951">
    <property type="entry name" value="FLGBIOSNFLIP"/>
</dbReference>
<protein>
    <recommendedName>
        <fullName evidence="3">Flagellar biosynthetic protein FliP</fullName>
    </recommendedName>
</protein>
<keyword evidence="8" id="KW-0653">Protein transport</keyword>
<dbReference type="InterPro" id="IPR005837">
    <property type="entry name" value="FliP"/>
</dbReference>
<feature type="transmembrane region" description="Helical" evidence="13">
    <location>
        <begin position="88"/>
        <end position="107"/>
    </location>
</feature>
<evidence type="ECO:0000256" key="7">
    <source>
        <dbReference type="ARBA" id="ARBA00022795"/>
    </source>
</evidence>
<evidence type="ECO:0000256" key="2">
    <source>
        <dbReference type="ARBA" id="ARBA00004651"/>
    </source>
</evidence>
<feature type="transmembrane region" description="Helical" evidence="13">
    <location>
        <begin position="225"/>
        <end position="245"/>
    </location>
</feature>
<proteinExistence type="predicted"/>
<evidence type="ECO:0000313" key="14">
    <source>
        <dbReference type="EMBL" id="MPM83554.1"/>
    </source>
</evidence>
<keyword evidence="9 13" id="KW-1133">Transmembrane helix</keyword>
<evidence type="ECO:0000256" key="10">
    <source>
        <dbReference type="ARBA" id="ARBA00023136"/>
    </source>
</evidence>
<keyword evidence="4" id="KW-0813">Transport</keyword>
<comment type="caution">
    <text evidence="14">The sequence shown here is derived from an EMBL/GenBank/DDBJ whole genome shotgun (WGS) entry which is preliminary data.</text>
</comment>
<organism evidence="14">
    <name type="scientific">bioreactor metagenome</name>
    <dbReference type="NCBI Taxonomy" id="1076179"/>
    <lineage>
        <taxon>unclassified sequences</taxon>
        <taxon>metagenomes</taxon>
        <taxon>ecological metagenomes</taxon>
    </lineage>
</organism>
<keyword evidence="12" id="KW-1006">Bacterial flagellum protein export</keyword>
<gene>
    <name evidence="14" type="primary">fliP_12</name>
    <name evidence="14" type="ORF">SDC9_130618</name>
</gene>
<dbReference type="Pfam" id="PF00813">
    <property type="entry name" value="FliP"/>
    <property type="match status" value="1"/>
</dbReference>
<evidence type="ECO:0000256" key="1">
    <source>
        <dbReference type="ARBA" id="ARBA00004117"/>
    </source>
</evidence>
<dbReference type="EMBL" id="VSSQ01032327">
    <property type="protein sequence ID" value="MPM83554.1"/>
    <property type="molecule type" value="Genomic_DNA"/>
</dbReference>
<dbReference type="NCBIfam" id="TIGR01103">
    <property type="entry name" value="fliP"/>
    <property type="match status" value="1"/>
</dbReference>
<keyword evidence="6 13" id="KW-0812">Transmembrane</keyword>
<evidence type="ECO:0000256" key="9">
    <source>
        <dbReference type="ARBA" id="ARBA00022989"/>
    </source>
</evidence>
<evidence type="ECO:0000256" key="13">
    <source>
        <dbReference type="SAM" id="Phobius"/>
    </source>
</evidence>
<evidence type="ECO:0000256" key="6">
    <source>
        <dbReference type="ARBA" id="ARBA00022692"/>
    </source>
</evidence>
<accession>A0A645D2N5</accession>
<evidence type="ECO:0000256" key="11">
    <source>
        <dbReference type="ARBA" id="ARBA00023143"/>
    </source>
</evidence>
<dbReference type="InterPro" id="IPR005838">
    <property type="entry name" value="T3SS_IM_P"/>
</dbReference>
<keyword evidence="5" id="KW-1003">Cell membrane</keyword>
<evidence type="ECO:0000256" key="3">
    <source>
        <dbReference type="ARBA" id="ARBA00021714"/>
    </source>
</evidence>
<dbReference type="PROSITE" id="PS01061">
    <property type="entry name" value="FLIP_2"/>
    <property type="match status" value="1"/>
</dbReference>
<name>A0A645D2N5_9ZZZZ</name>
<dbReference type="GO" id="GO:0005886">
    <property type="term" value="C:plasma membrane"/>
    <property type="evidence" value="ECO:0007669"/>
    <property type="project" value="UniProtKB-SubCell"/>
</dbReference>
<evidence type="ECO:0000256" key="12">
    <source>
        <dbReference type="ARBA" id="ARBA00023225"/>
    </source>
</evidence>
<evidence type="ECO:0000256" key="8">
    <source>
        <dbReference type="ARBA" id="ARBA00022927"/>
    </source>
</evidence>
<dbReference type="AlphaFoldDB" id="A0A645D2N5"/>
<keyword evidence="14" id="KW-0282">Flagellum</keyword>